<evidence type="ECO:0000256" key="10">
    <source>
        <dbReference type="ARBA" id="ARBA00022989"/>
    </source>
</evidence>
<keyword evidence="6" id="KW-0479">Metal-binding</keyword>
<evidence type="ECO:0000256" key="9">
    <source>
        <dbReference type="ARBA" id="ARBA00022833"/>
    </source>
</evidence>
<evidence type="ECO:0000256" key="6">
    <source>
        <dbReference type="ARBA" id="ARBA00022723"/>
    </source>
</evidence>
<proteinExistence type="predicted"/>
<keyword evidence="11" id="KW-0472">Membrane</keyword>
<keyword evidence="8" id="KW-0833">Ubl conjugation pathway</keyword>
<dbReference type="PANTHER" id="PTHR45977:SF19">
    <property type="entry name" value="RING-TYPE DOMAIN-CONTAINING PROTEIN"/>
    <property type="match status" value="1"/>
</dbReference>
<evidence type="ECO:0000256" key="4">
    <source>
        <dbReference type="ARBA" id="ARBA00022679"/>
    </source>
</evidence>
<evidence type="ECO:0000313" key="14">
    <source>
        <dbReference type="EMBL" id="KAH7522513.1"/>
    </source>
</evidence>
<comment type="caution">
    <text evidence="14">The sequence shown here is derived from an EMBL/GenBank/DDBJ whole genome shotgun (WGS) entry which is preliminary data.</text>
</comment>
<dbReference type="InterPro" id="IPR013083">
    <property type="entry name" value="Znf_RING/FYVE/PHD"/>
</dbReference>
<name>A0A978V580_ZIZJJ</name>
<organism evidence="14 15">
    <name type="scientific">Ziziphus jujuba var. spinosa</name>
    <dbReference type="NCBI Taxonomy" id="714518"/>
    <lineage>
        <taxon>Eukaryota</taxon>
        <taxon>Viridiplantae</taxon>
        <taxon>Streptophyta</taxon>
        <taxon>Embryophyta</taxon>
        <taxon>Tracheophyta</taxon>
        <taxon>Spermatophyta</taxon>
        <taxon>Magnoliopsida</taxon>
        <taxon>eudicotyledons</taxon>
        <taxon>Gunneridae</taxon>
        <taxon>Pentapetalae</taxon>
        <taxon>rosids</taxon>
        <taxon>fabids</taxon>
        <taxon>Rosales</taxon>
        <taxon>Rhamnaceae</taxon>
        <taxon>Paliureae</taxon>
        <taxon>Ziziphus</taxon>
    </lineage>
</organism>
<dbReference type="PROSITE" id="PS50089">
    <property type="entry name" value="ZF_RING_2"/>
    <property type="match status" value="1"/>
</dbReference>
<evidence type="ECO:0000259" key="13">
    <source>
        <dbReference type="PROSITE" id="PS50089"/>
    </source>
</evidence>
<protein>
    <recommendedName>
        <fullName evidence="3">RING-type E3 ubiquitin transferase</fullName>
        <ecNumber evidence="3">2.3.2.27</ecNumber>
    </recommendedName>
</protein>
<comment type="subcellular location">
    <subcellularLocation>
        <location evidence="2">Membrane</location>
        <topology evidence="2">Multi-pass membrane protein</topology>
    </subcellularLocation>
</comment>
<reference evidence="14" key="1">
    <citation type="journal article" date="2021" name="Front. Plant Sci.">
        <title>Chromosome-Scale Genome Assembly for Chinese Sour Jujube and Insights Into Its Genome Evolution and Domestication Signature.</title>
        <authorList>
            <person name="Shen L.-Y."/>
            <person name="Luo H."/>
            <person name="Wang X.-L."/>
            <person name="Wang X.-M."/>
            <person name="Qiu X.-J."/>
            <person name="Liu H."/>
            <person name="Zhou S.-S."/>
            <person name="Jia K.-H."/>
            <person name="Nie S."/>
            <person name="Bao Y.-T."/>
            <person name="Zhang R.-G."/>
            <person name="Yun Q.-Z."/>
            <person name="Chai Y.-H."/>
            <person name="Lu J.-Y."/>
            <person name="Li Y."/>
            <person name="Zhao S.-W."/>
            <person name="Mao J.-F."/>
            <person name="Jia S.-G."/>
            <person name="Mao Y.-M."/>
        </authorList>
    </citation>
    <scope>NUCLEOTIDE SEQUENCE</scope>
    <source>
        <strain evidence="14">AT0</strain>
        <tissue evidence="14">Leaf</tissue>
    </source>
</reference>
<dbReference type="GO" id="GO:0061630">
    <property type="term" value="F:ubiquitin protein ligase activity"/>
    <property type="evidence" value="ECO:0007669"/>
    <property type="project" value="UniProtKB-EC"/>
</dbReference>
<evidence type="ECO:0000256" key="7">
    <source>
        <dbReference type="ARBA" id="ARBA00022771"/>
    </source>
</evidence>
<dbReference type="Pfam" id="PF13639">
    <property type="entry name" value="zf-RING_2"/>
    <property type="match status" value="1"/>
</dbReference>
<sequence length="87" mass="9957">MITGLFPNKRPTNIIHTSNSNDINEHVLGLKDYFECCICLSEYADGEEFYVIPCNHHSHCECISKWLQANGPCPLHKYSVMRDDSLV</sequence>
<dbReference type="Proteomes" id="UP000813462">
    <property type="component" value="Unassembled WGS sequence"/>
</dbReference>
<keyword evidence="7 12" id="KW-0863">Zinc-finger</keyword>
<dbReference type="PANTHER" id="PTHR45977">
    <property type="entry name" value="TARGET OF ERK KINASE MPK-1"/>
    <property type="match status" value="1"/>
</dbReference>
<evidence type="ECO:0000313" key="15">
    <source>
        <dbReference type="Proteomes" id="UP000813462"/>
    </source>
</evidence>
<keyword evidence="10" id="KW-1133">Transmembrane helix</keyword>
<evidence type="ECO:0000256" key="8">
    <source>
        <dbReference type="ARBA" id="ARBA00022786"/>
    </source>
</evidence>
<dbReference type="AlphaFoldDB" id="A0A978V580"/>
<evidence type="ECO:0000256" key="12">
    <source>
        <dbReference type="PROSITE-ProRule" id="PRU00175"/>
    </source>
</evidence>
<dbReference type="GO" id="GO:0006511">
    <property type="term" value="P:ubiquitin-dependent protein catabolic process"/>
    <property type="evidence" value="ECO:0007669"/>
    <property type="project" value="TreeGrafter"/>
</dbReference>
<evidence type="ECO:0000256" key="11">
    <source>
        <dbReference type="ARBA" id="ARBA00023136"/>
    </source>
</evidence>
<dbReference type="GO" id="GO:0008270">
    <property type="term" value="F:zinc ion binding"/>
    <property type="evidence" value="ECO:0007669"/>
    <property type="project" value="UniProtKB-KW"/>
</dbReference>
<keyword evidence="4" id="KW-0808">Transferase</keyword>
<evidence type="ECO:0000256" key="5">
    <source>
        <dbReference type="ARBA" id="ARBA00022692"/>
    </source>
</evidence>
<gene>
    <name evidence="14" type="ORF">FEM48_Zijuj07G0146500</name>
</gene>
<evidence type="ECO:0000256" key="3">
    <source>
        <dbReference type="ARBA" id="ARBA00012483"/>
    </source>
</evidence>
<dbReference type="InterPro" id="IPR001841">
    <property type="entry name" value="Znf_RING"/>
</dbReference>
<dbReference type="SUPFAM" id="SSF57850">
    <property type="entry name" value="RING/U-box"/>
    <property type="match status" value="1"/>
</dbReference>
<dbReference type="Gene3D" id="3.30.40.10">
    <property type="entry name" value="Zinc/RING finger domain, C3HC4 (zinc finger)"/>
    <property type="match status" value="1"/>
</dbReference>
<dbReference type="EC" id="2.3.2.27" evidence="3"/>
<feature type="domain" description="RING-type" evidence="13">
    <location>
        <begin position="36"/>
        <end position="77"/>
    </location>
</feature>
<evidence type="ECO:0000256" key="2">
    <source>
        <dbReference type="ARBA" id="ARBA00004141"/>
    </source>
</evidence>
<dbReference type="EMBL" id="JAEACU010000007">
    <property type="protein sequence ID" value="KAH7522513.1"/>
    <property type="molecule type" value="Genomic_DNA"/>
</dbReference>
<dbReference type="GO" id="GO:0000325">
    <property type="term" value="C:plant-type vacuole"/>
    <property type="evidence" value="ECO:0007669"/>
    <property type="project" value="TreeGrafter"/>
</dbReference>
<comment type="catalytic activity">
    <reaction evidence="1">
        <text>S-ubiquitinyl-[E2 ubiquitin-conjugating enzyme]-L-cysteine + [acceptor protein]-L-lysine = [E2 ubiquitin-conjugating enzyme]-L-cysteine + N(6)-ubiquitinyl-[acceptor protein]-L-lysine.</text>
        <dbReference type="EC" id="2.3.2.27"/>
    </reaction>
</comment>
<evidence type="ECO:0000256" key="1">
    <source>
        <dbReference type="ARBA" id="ARBA00000900"/>
    </source>
</evidence>
<keyword evidence="5" id="KW-0812">Transmembrane</keyword>
<accession>A0A978V580</accession>
<dbReference type="GO" id="GO:0016567">
    <property type="term" value="P:protein ubiquitination"/>
    <property type="evidence" value="ECO:0007669"/>
    <property type="project" value="TreeGrafter"/>
</dbReference>
<dbReference type="GO" id="GO:0016020">
    <property type="term" value="C:membrane"/>
    <property type="evidence" value="ECO:0007669"/>
    <property type="project" value="UniProtKB-SubCell"/>
</dbReference>
<keyword evidence="9" id="KW-0862">Zinc</keyword>